<dbReference type="Gene3D" id="3.40.50.850">
    <property type="entry name" value="Isochorismatase-like"/>
    <property type="match status" value="1"/>
</dbReference>
<proteinExistence type="inferred from homology"/>
<dbReference type="PANTHER" id="PTHR43540">
    <property type="entry name" value="PEROXYUREIDOACRYLATE/UREIDOACRYLATE AMIDOHYDROLASE-RELATED"/>
    <property type="match status" value="1"/>
</dbReference>
<dbReference type="InterPro" id="IPR050272">
    <property type="entry name" value="Isochorismatase-like_hydrls"/>
</dbReference>
<dbReference type="InterPro" id="IPR036380">
    <property type="entry name" value="Isochorismatase-like_sf"/>
</dbReference>
<comment type="caution">
    <text evidence="4">The sequence shown here is derived from an EMBL/GenBank/DDBJ whole genome shotgun (WGS) entry which is preliminary data.</text>
</comment>
<evidence type="ECO:0000256" key="2">
    <source>
        <dbReference type="ARBA" id="ARBA00022801"/>
    </source>
</evidence>
<dbReference type="AlphaFoldDB" id="A0A9X7J269"/>
<name>A0A9X7J269_9FIRM</name>
<evidence type="ECO:0000256" key="1">
    <source>
        <dbReference type="ARBA" id="ARBA00006336"/>
    </source>
</evidence>
<evidence type="ECO:0000313" key="4">
    <source>
        <dbReference type="EMBL" id="PRR70654.1"/>
    </source>
</evidence>
<dbReference type="Pfam" id="PF00857">
    <property type="entry name" value="Isochorismatase"/>
    <property type="match status" value="1"/>
</dbReference>
<accession>A0A9X7J269</accession>
<comment type="similarity">
    <text evidence="1">Belongs to the isochorismatase family.</text>
</comment>
<dbReference type="EMBL" id="PVXL01000062">
    <property type="protein sequence ID" value="PRR70654.1"/>
    <property type="molecule type" value="Genomic_DNA"/>
</dbReference>
<dbReference type="EC" id="3.5.1.59" evidence="4"/>
<keyword evidence="5" id="KW-1185">Reference proteome</keyword>
<evidence type="ECO:0000259" key="3">
    <source>
        <dbReference type="Pfam" id="PF00857"/>
    </source>
</evidence>
<dbReference type="PANTHER" id="PTHR43540:SF1">
    <property type="entry name" value="ISOCHORISMATASE HYDROLASE"/>
    <property type="match status" value="1"/>
</dbReference>
<dbReference type="GO" id="GO:0050127">
    <property type="term" value="F:N-carbamoylsarcosine amidase activity"/>
    <property type="evidence" value="ECO:0007669"/>
    <property type="project" value="UniProtKB-EC"/>
</dbReference>
<dbReference type="InterPro" id="IPR000868">
    <property type="entry name" value="Isochorismatase-like_dom"/>
</dbReference>
<reference evidence="4 5" key="1">
    <citation type="submission" date="2018-03" db="EMBL/GenBank/DDBJ databases">
        <title>Genome sequence of Moorella stamsii DSM 26217.</title>
        <authorList>
            <person name="Poehlein A."/>
            <person name="Daniel R."/>
        </authorList>
    </citation>
    <scope>NUCLEOTIDE SEQUENCE [LARGE SCALE GENOMIC DNA]</scope>
    <source>
        <strain evidence="5">DSM 26217</strain>
    </source>
</reference>
<protein>
    <submittedName>
        <fullName evidence="4">N-carbamoylsarcosine amidase</fullName>
        <ecNumber evidence="4">3.5.1.59</ecNumber>
    </submittedName>
</protein>
<evidence type="ECO:0000313" key="5">
    <source>
        <dbReference type="Proteomes" id="UP000239430"/>
    </source>
</evidence>
<dbReference type="RefSeq" id="WP_054937123.1">
    <property type="nucleotide sequence ID" value="NZ_PVXL01000062.1"/>
</dbReference>
<dbReference type="Proteomes" id="UP000239430">
    <property type="component" value="Unassembled WGS sequence"/>
</dbReference>
<sequence length="228" mass="25752">MPVWDDVVTPWDLEAIANSGWGKRRGYGQKPAVLVIDAQYKFIGSKKEINTPLNLYRKSIGLDTWQAVKKIKELLVAARAKQVPVFYFTVLIRESEKQFYWSPKKKHSIPTKEWLSDEEPDQIVQELAPQKGDIIIPKQFPSAFFGTPLINYLISLGVDTLLVTGFVTSGCVRSTVVDACTFGYNTIVVEECVADPIPISHKVSLLDMNLKYADVEKLDKVLQYIKSL</sequence>
<gene>
    <name evidence="4" type="ORF">MOST_27110</name>
</gene>
<feature type="domain" description="Isochorismatase-like" evidence="3">
    <location>
        <begin position="32"/>
        <end position="215"/>
    </location>
</feature>
<dbReference type="SUPFAM" id="SSF52499">
    <property type="entry name" value="Isochorismatase-like hydrolases"/>
    <property type="match status" value="1"/>
</dbReference>
<keyword evidence="2 4" id="KW-0378">Hydrolase</keyword>
<organism evidence="4 5">
    <name type="scientific">Neomoorella stamsii</name>
    <dbReference type="NCBI Taxonomy" id="1266720"/>
    <lineage>
        <taxon>Bacteria</taxon>
        <taxon>Bacillati</taxon>
        <taxon>Bacillota</taxon>
        <taxon>Clostridia</taxon>
        <taxon>Neomoorellales</taxon>
        <taxon>Neomoorellaceae</taxon>
        <taxon>Neomoorella</taxon>
    </lineage>
</organism>